<evidence type="ECO:0000313" key="2">
    <source>
        <dbReference type="Proteomes" id="UP000253437"/>
    </source>
</evidence>
<proteinExistence type="predicted"/>
<dbReference type="Proteomes" id="UP000253437">
    <property type="component" value="Unassembled WGS sequence"/>
</dbReference>
<gene>
    <name evidence="1" type="ORF">DS957_005375</name>
</gene>
<sequence>MLHPFLQKGLSTKKCPHCAGIFVDYQSI</sequence>
<organism evidence="1 2">
    <name type="scientific">Vibrio harveyi</name>
    <name type="common">Beneckea harveyi</name>
    <dbReference type="NCBI Taxonomy" id="669"/>
    <lineage>
        <taxon>Bacteria</taxon>
        <taxon>Pseudomonadati</taxon>
        <taxon>Pseudomonadota</taxon>
        <taxon>Gammaproteobacteria</taxon>
        <taxon>Vibrionales</taxon>
        <taxon>Vibrionaceae</taxon>
        <taxon>Vibrio</taxon>
    </lineage>
</organism>
<name>A0A8B3DML0_VIBHA</name>
<dbReference type="AlphaFoldDB" id="A0A8B3DML0"/>
<protein>
    <recommendedName>
        <fullName evidence="3">Transcription factor zinc-finger domain-containing protein</fullName>
    </recommendedName>
</protein>
<reference evidence="1 2" key="1">
    <citation type="submission" date="2018-08" db="EMBL/GenBank/DDBJ databases">
        <title>Vibrio harveyi strains pathogenic to white snook Centropomus viridis Lockington (1877) and potential probiotic bacteria.</title>
        <authorList>
            <person name="Soto-Rodriguez S."/>
            <person name="Gomez-Gil B."/>
            <person name="Lozano-Olvera R."/>
        </authorList>
    </citation>
    <scope>NUCLEOTIDE SEQUENCE [LARGE SCALE GENOMIC DNA]</scope>
    <source>
        <strain evidence="1 2">CAIM 1508</strain>
    </source>
</reference>
<comment type="caution">
    <text evidence="1">The sequence shown here is derived from an EMBL/GenBank/DDBJ whole genome shotgun (WGS) entry which is preliminary data.</text>
</comment>
<dbReference type="EMBL" id="QOUW02000011">
    <property type="protein sequence ID" value="RIW16812.1"/>
    <property type="molecule type" value="Genomic_DNA"/>
</dbReference>
<evidence type="ECO:0008006" key="3">
    <source>
        <dbReference type="Google" id="ProtNLM"/>
    </source>
</evidence>
<accession>A0A8B3DML0</accession>
<dbReference type="RefSeq" id="WP_114091921.1">
    <property type="nucleotide sequence ID" value="NZ_QOUW02000011.1"/>
</dbReference>
<evidence type="ECO:0000313" key="1">
    <source>
        <dbReference type="EMBL" id="RIW16812.1"/>
    </source>
</evidence>